<keyword evidence="9" id="KW-0694">RNA-binding</keyword>
<feature type="compositionally biased region" description="Acidic residues" evidence="20">
    <location>
        <begin position="1352"/>
        <end position="1361"/>
    </location>
</feature>
<feature type="domain" description="RNA helicase aquarius beta-barrel" evidence="24">
    <location>
        <begin position="430"/>
        <end position="595"/>
    </location>
</feature>
<evidence type="ECO:0000256" key="6">
    <source>
        <dbReference type="ARBA" id="ARBA00022801"/>
    </source>
</evidence>
<accession>A0AAD9PBZ3</accession>
<keyword evidence="8" id="KW-0067">ATP-binding</keyword>
<organism evidence="26 27">
    <name type="scientific">Ridgeia piscesae</name>
    <name type="common">Tubeworm</name>
    <dbReference type="NCBI Taxonomy" id="27915"/>
    <lineage>
        <taxon>Eukaryota</taxon>
        <taxon>Metazoa</taxon>
        <taxon>Spiralia</taxon>
        <taxon>Lophotrochozoa</taxon>
        <taxon>Annelida</taxon>
        <taxon>Polychaeta</taxon>
        <taxon>Sedentaria</taxon>
        <taxon>Canalipalpata</taxon>
        <taxon>Sabellida</taxon>
        <taxon>Siboglinidae</taxon>
        <taxon>Ridgeia</taxon>
    </lineage>
</organism>
<dbReference type="GO" id="GO:0016787">
    <property type="term" value="F:hydrolase activity"/>
    <property type="evidence" value="ECO:0007669"/>
    <property type="project" value="UniProtKB-KW"/>
</dbReference>
<dbReference type="GO" id="GO:0005524">
    <property type="term" value="F:ATP binding"/>
    <property type="evidence" value="ECO:0007669"/>
    <property type="project" value="UniProtKB-KW"/>
</dbReference>
<dbReference type="GO" id="GO:0071013">
    <property type="term" value="C:catalytic step 2 spliceosome"/>
    <property type="evidence" value="ECO:0007669"/>
    <property type="project" value="TreeGrafter"/>
</dbReference>
<dbReference type="GO" id="GO:0003729">
    <property type="term" value="F:mRNA binding"/>
    <property type="evidence" value="ECO:0007669"/>
    <property type="project" value="TreeGrafter"/>
</dbReference>
<dbReference type="InterPro" id="IPR026300">
    <property type="entry name" value="CWF11_fam"/>
</dbReference>
<evidence type="ECO:0000256" key="4">
    <source>
        <dbReference type="ARBA" id="ARBA00022728"/>
    </source>
</evidence>
<feature type="domain" description="RNA helicase aquarius N-terminal" evidence="23">
    <location>
        <begin position="1"/>
        <end position="352"/>
    </location>
</feature>
<dbReference type="Gene3D" id="3.40.50.300">
    <property type="entry name" value="P-loop containing nucleotide triphosphate hydrolases"/>
    <property type="match status" value="2"/>
</dbReference>
<evidence type="ECO:0000313" key="27">
    <source>
        <dbReference type="Proteomes" id="UP001209878"/>
    </source>
</evidence>
<feature type="region of interest" description="Disordered" evidence="20">
    <location>
        <begin position="1265"/>
        <end position="1284"/>
    </location>
</feature>
<comment type="function">
    <text evidence="14">Involved in pre-mRNA splicing as component of the spliceosome. Intron-binding spliceosomal protein required to link pre-mRNA splicing and snoRNP (small nucleolar ribonucleoprotein) biogenesis. Plays a key role in position-dependent assembly of intron-encoded box C/D small snoRNP, splicing being required for snoRNP assembly. May act by helping the folding of the snoRNA sequence. Binds to intron of pre-mRNAs in a sequence-independent manner, contacting the region between snoRNA and the branchpoint of introns (40 nucleotides upstream of the branchpoint) during the late stages of splicing. Has ATP-dependent RNA helicase activity and can unwind double-stranded RNA molecules with a 3' overhang (in vitro).</text>
</comment>
<sequence length="1361" mass="157606">MLLEFSQYLENYLWPNISPKASQAHVLSVVVMVNEKFRERVPAWECFKKQPDNFAAFFSSIMQLCLSEQPERRRLTLKEQTVLLIFLIHCFNSLEVDMIREQVQRLVSLSTWVNVLPARRDEIFAKNTKYRKFWALIEKNHRKLEGDAKRKVERERNFLFTLMQKYLTVIESIPQSGEVDEDMVHYCERFLELMIDLEAQLPTRRFFNLLLDGSHVVVRSQQAALVTREEGKLFSQLLDTLKFYAGFEINEQTGEALTDHEMTDIHYNSITSLQKAAFKHFAELRKFSLANVASIDTHDALLKHFKSIDRTMLREIASYLHLVSPVKAENNDDKYTTDFLLKLLCRGHERRPSQLEALNEMPLYPTEDIIWDENIVPMEYYSGEGCLALPKLNLQFLTLHDYLLRNFNLFRLESTYEIRQDIEDAVSRMKPWKAEDGSSYFGGWARMAHPITGFNVVEVSKPHIGENHPSQVRADITVNLNLRHEIKREWEALHKHDVAFLVSVRPVYPIGTHYSHQQPFVPQVGLVYVRGCEIEGMLDENGRVIEEGPDPKPELQGDSRTFRVWLDPNQYQQDMTATMQGHEDVYDSFNIIMRRKPKENNFKAVLETIRDLMNTDCVVPNWLHDIVLGYGDPGAAHYSKMVNEICTLDWYDTFLNLDHLKACFPDHTVRVKTTQNASEVKPPFRITFPPRKSSGKGSGEEAGSSGSDRALWVEPHVIPNRGPYPYNRPKSNQVPFTSTQVEAIRAGMQPGLTMVVGPPGTGKTDVAVQIISNLYHNFPDQRTLIVTHSNQALNQLFQKIMALDIDERHLLRLGHGEETLQTEKDFSRYGRVNYVLAQRLELLEEVARLQQSLDVPGDVSYTCETAGHFYMYQVLSRWEEYLSKVKVPKGQKGDVQKVKNEFPFTKFFENAPQPMFKERSYEEDLDMAEGCFRHIRKIFTELDEFQAFELLRSGSDRAKYLLVKEAKIIAMTCTHAALKRRDLVDIGFQYDNILMEEAAQILEIETFIPLLLQNPEDNFSRLKRCIMIGDHHQLPPVIKNMAFQKFSNMEQSLFTRFVRLGVPTVDLDAQGRARASLCDLYNWRYKKLGNLPHIHIWQEYRNANAGFFYDFQLIDVGDFNGVGESEPNPYFYQNLAEAEYVVALFMYMRLLGYAAEKISILTTYNGQKHLIRDVIEQRCSGNPMLGRPHKVTTVDRYQGQQNDFILLSLVRTKAVGHLRDVRRLVVAMSRARLGLYVFARVSLFQNCFELTPAFNQLMKRPLKPHLAPNETLPSSRKSDTTPAAPPLIIEDMAHMTQFVFEFYKTKVNQLINQHGYRQMPGELQQPRQKVVERRFRRYDQGHTEEHPGAGSDSDDDAPLEQ</sequence>
<evidence type="ECO:0000256" key="13">
    <source>
        <dbReference type="ARBA" id="ARBA00047984"/>
    </source>
</evidence>
<feature type="region of interest" description="Disordered" evidence="20">
    <location>
        <begin position="682"/>
        <end position="709"/>
    </location>
</feature>
<comment type="subcellular location">
    <subcellularLocation>
        <location evidence="1">Nucleus</location>
        <location evidence="1">Nucleoplasm</location>
    </subcellularLocation>
</comment>
<dbReference type="PANTHER" id="PTHR10887">
    <property type="entry name" value="DNA2/NAM7 HELICASE FAMILY"/>
    <property type="match status" value="1"/>
</dbReference>
<comment type="similarity">
    <text evidence="15 19">Belongs to the CWF11 family.</text>
</comment>
<evidence type="ECO:0000256" key="10">
    <source>
        <dbReference type="ARBA" id="ARBA00022990"/>
    </source>
</evidence>
<evidence type="ECO:0000256" key="18">
    <source>
        <dbReference type="ARBA" id="ARBA00083796"/>
    </source>
</evidence>
<evidence type="ECO:0000256" key="5">
    <source>
        <dbReference type="ARBA" id="ARBA00022741"/>
    </source>
</evidence>
<dbReference type="PIRSF" id="PIRSF038901">
    <property type="entry name" value="AQR_cwf11"/>
    <property type="match status" value="1"/>
</dbReference>
<evidence type="ECO:0000256" key="19">
    <source>
        <dbReference type="PIRNR" id="PIRNR038901"/>
    </source>
</evidence>
<dbReference type="GO" id="GO:0003724">
    <property type="term" value="F:RNA helicase activity"/>
    <property type="evidence" value="ECO:0007669"/>
    <property type="project" value="UniProtKB-EC"/>
</dbReference>
<keyword evidence="7" id="KW-0347">Helicase</keyword>
<proteinExistence type="inferred from homology"/>
<dbReference type="CDD" id="cd18808">
    <property type="entry name" value="SF1_C_Upf1"/>
    <property type="match status" value="1"/>
</dbReference>
<dbReference type="InterPro" id="IPR027417">
    <property type="entry name" value="P-loop_NTPase"/>
</dbReference>
<evidence type="ECO:0000256" key="15">
    <source>
        <dbReference type="ARBA" id="ARBA00061244"/>
    </source>
</evidence>
<evidence type="ECO:0000256" key="8">
    <source>
        <dbReference type="ARBA" id="ARBA00022840"/>
    </source>
</evidence>
<keyword evidence="11 19" id="KW-0508">mRNA splicing</keyword>
<evidence type="ECO:0000256" key="16">
    <source>
        <dbReference type="ARBA" id="ARBA00063921"/>
    </source>
</evidence>
<feature type="domain" description="DNA2/NAM7 helicase-like C-terminal" evidence="22">
    <location>
        <begin position="1049"/>
        <end position="1239"/>
    </location>
</feature>
<dbReference type="EMBL" id="JAODUO010000042">
    <property type="protein sequence ID" value="KAK2191943.1"/>
    <property type="molecule type" value="Genomic_DNA"/>
</dbReference>
<evidence type="ECO:0000256" key="7">
    <source>
        <dbReference type="ARBA" id="ARBA00022806"/>
    </source>
</evidence>
<dbReference type="Pfam" id="PF16399">
    <property type="entry name" value="Aquarius_N_1st"/>
    <property type="match status" value="1"/>
</dbReference>
<dbReference type="FunFam" id="3.40.50.300:FF:000396">
    <property type="entry name" value="RNA helicase aquarius"/>
    <property type="match status" value="1"/>
</dbReference>
<evidence type="ECO:0000256" key="1">
    <source>
        <dbReference type="ARBA" id="ARBA00004642"/>
    </source>
</evidence>
<dbReference type="InterPro" id="IPR048967">
    <property type="entry name" value="Aquarius_insert"/>
</dbReference>
<dbReference type="Pfam" id="PF13087">
    <property type="entry name" value="AAA_12"/>
    <property type="match status" value="1"/>
</dbReference>
<evidence type="ECO:0000256" key="3">
    <source>
        <dbReference type="ARBA" id="ARBA00022664"/>
    </source>
</evidence>
<evidence type="ECO:0000259" key="21">
    <source>
        <dbReference type="Pfam" id="PF13086"/>
    </source>
</evidence>
<dbReference type="InterPro" id="IPR041677">
    <property type="entry name" value="DNA2/NAM7_AAA_11"/>
</dbReference>
<comment type="subunit">
    <text evidence="16">Identified in the spliceosome C complex. Component of the XAB2 complex, a multimeric protein complex composed of XAB2, PRPF19, AQR, ZNF830, ISY1, and PPIE. Identified in a pentameric intron-binding (IB) complex composed of AQR, XAB2, ISY1, ZNF830 and PPIE that is incorporated into the spliceosome as a preassembled complex. The IB complex does not contain PRPF19. Within the spliceosome, interacts with SNRPA1, SF3B1, SF3B3, SF3A1 and SF3A2.</text>
</comment>
<evidence type="ECO:0000259" key="25">
    <source>
        <dbReference type="Pfam" id="PF21144"/>
    </source>
</evidence>
<dbReference type="Pfam" id="PF21143">
    <property type="entry name" value="Aquarius_N_2nd"/>
    <property type="match status" value="1"/>
</dbReference>
<feature type="domain" description="DNA2/NAM7 helicase helicase" evidence="21">
    <location>
        <begin position="737"/>
        <end position="1040"/>
    </location>
</feature>
<dbReference type="Pfam" id="PF21144">
    <property type="entry name" value="Aquarius_N_3rd"/>
    <property type="match status" value="1"/>
</dbReference>
<feature type="compositionally biased region" description="Basic and acidic residues" evidence="20">
    <location>
        <begin position="1329"/>
        <end position="1347"/>
    </location>
</feature>
<gene>
    <name evidence="26" type="ORF">NP493_42g08031</name>
</gene>
<evidence type="ECO:0000259" key="22">
    <source>
        <dbReference type="Pfam" id="PF13087"/>
    </source>
</evidence>
<feature type="region of interest" description="Disordered" evidence="20">
    <location>
        <begin position="1318"/>
        <end position="1361"/>
    </location>
</feature>
<dbReference type="InterPro" id="IPR032174">
    <property type="entry name" value="Aquarius_N"/>
</dbReference>
<dbReference type="InterPro" id="IPR048966">
    <property type="entry name" value="Aquarius_b-barrel"/>
</dbReference>
<keyword evidence="5" id="KW-0547">Nucleotide-binding</keyword>
<evidence type="ECO:0000259" key="24">
    <source>
        <dbReference type="Pfam" id="PF21143"/>
    </source>
</evidence>
<protein>
    <recommendedName>
        <fullName evidence="17">RNA helicase aquarius</fullName>
        <ecNumber evidence="2">3.6.4.13</ecNumber>
    </recommendedName>
    <alternativeName>
        <fullName evidence="18">Intron-binding protein of 160 kDa</fullName>
    </alternativeName>
</protein>
<dbReference type="SUPFAM" id="SSF52540">
    <property type="entry name" value="P-loop containing nucleoside triphosphate hydrolases"/>
    <property type="match status" value="1"/>
</dbReference>
<evidence type="ECO:0000256" key="14">
    <source>
        <dbReference type="ARBA" id="ARBA00057313"/>
    </source>
</evidence>
<dbReference type="GO" id="GO:0000398">
    <property type="term" value="P:mRNA splicing, via spliceosome"/>
    <property type="evidence" value="ECO:0007669"/>
    <property type="project" value="InterPro"/>
</dbReference>
<feature type="domain" description="RNA helicase aquarius insertion" evidence="25">
    <location>
        <begin position="643"/>
        <end position="727"/>
    </location>
</feature>
<evidence type="ECO:0000256" key="2">
    <source>
        <dbReference type="ARBA" id="ARBA00012552"/>
    </source>
</evidence>
<dbReference type="EC" id="3.6.4.13" evidence="2"/>
<keyword evidence="6" id="KW-0378">Hydrolase</keyword>
<comment type="caution">
    <text evidence="26">The sequence shown here is derived from an EMBL/GenBank/DDBJ whole genome shotgun (WGS) entry which is preliminary data.</text>
</comment>
<evidence type="ECO:0000256" key="17">
    <source>
        <dbReference type="ARBA" id="ARBA00069875"/>
    </source>
</evidence>
<dbReference type="InterPro" id="IPR045055">
    <property type="entry name" value="DNA2/NAM7-like"/>
</dbReference>
<dbReference type="Pfam" id="PF13086">
    <property type="entry name" value="AAA_11"/>
    <property type="match status" value="1"/>
</dbReference>
<keyword evidence="12 19" id="KW-0539">Nucleus</keyword>
<dbReference type="GO" id="GO:0005654">
    <property type="term" value="C:nucleoplasm"/>
    <property type="evidence" value="ECO:0007669"/>
    <property type="project" value="UniProtKB-SubCell"/>
</dbReference>
<reference evidence="26" key="1">
    <citation type="journal article" date="2023" name="Mol. Biol. Evol.">
        <title>Third-Generation Sequencing Reveals the Adaptive Role of the Epigenome in Three Deep-Sea Polychaetes.</title>
        <authorList>
            <person name="Perez M."/>
            <person name="Aroh O."/>
            <person name="Sun Y."/>
            <person name="Lan Y."/>
            <person name="Juniper S.K."/>
            <person name="Young C.R."/>
            <person name="Angers B."/>
            <person name="Qian P.Y."/>
        </authorList>
    </citation>
    <scope>NUCLEOTIDE SEQUENCE</scope>
    <source>
        <strain evidence="26">R07B-5</strain>
    </source>
</reference>
<dbReference type="InterPro" id="IPR041679">
    <property type="entry name" value="DNA2/NAM7-like_C"/>
</dbReference>
<keyword evidence="4" id="KW-0747">Spliceosome</keyword>
<evidence type="ECO:0000256" key="12">
    <source>
        <dbReference type="ARBA" id="ARBA00023242"/>
    </source>
</evidence>
<dbReference type="PANTHER" id="PTHR10887:SF5">
    <property type="entry name" value="RNA HELICASE AQUARIUS"/>
    <property type="match status" value="1"/>
</dbReference>
<dbReference type="InterPro" id="IPR047187">
    <property type="entry name" value="SF1_C_Upf1"/>
</dbReference>
<keyword evidence="3 19" id="KW-0507">mRNA processing</keyword>
<evidence type="ECO:0000256" key="20">
    <source>
        <dbReference type="SAM" id="MobiDB-lite"/>
    </source>
</evidence>
<evidence type="ECO:0000313" key="26">
    <source>
        <dbReference type="EMBL" id="KAK2191943.1"/>
    </source>
</evidence>
<name>A0AAD9PBZ3_RIDPI</name>
<dbReference type="CDD" id="cd17935">
    <property type="entry name" value="EEXXQc_AQR"/>
    <property type="match status" value="1"/>
</dbReference>
<comment type="catalytic activity">
    <reaction evidence="13">
        <text>ATP + H2O = ADP + phosphate + H(+)</text>
        <dbReference type="Rhea" id="RHEA:13065"/>
        <dbReference type="ChEBI" id="CHEBI:15377"/>
        <dbReference type="ChEBI" id="CHEBI:15378"/>
        <dbReference type="ChEBI" id="CHEBI:30616"/>
        <dbReference type="ChEBI" id="CHEBI:43474"/>
        <dbReference type="ChEBI" id="CHEBI:456216"/>
        <dbReference type="EC" id="3.6.4.13"/>
    </reaction>
</comment>
<evidence type="ECO:0000256" key="9">
    <source>
        <dbReference type="ARBA" id="ARBA00022884"/>
    </source>
</evidence>
<dbReference type="Proteomes" id="UP001209878">
    <property type="component" value="Unassembled WGS sequence"/>
</dbReference>
<keyword evidence="27" id="KW-1185">Reference proteome</keyword>
<keyword evidence="10" id="KW-0007">Acetylation</keyword>
<evidence type="ECO:0000256" key="11">
    <source>
        <dbReference type="ARBA" id="ARBA00023187"/>
    </source>
</evidence>
<evidence type="ECO:0000259" key="23">
    <source>
        <dbReference type="Pfam" id="PF16399"/>
    </source>
</evidence>